<dbReference type="Gene3D" id="2.60.220.50">
    <property type="match status" value="1"/>
</dbReference>
<dbReference type="PANTHER" id="PTHR12011">
    <property type="entry name" value="ADHESION G-PROTEIN COUPLED RECEPTOR"/>
    <property type="match status" value="1"/>
</dbReference>
<dbReference type="Gene3D" id="1.20.1070.10">
    <property type="entry name" value="Rhodopsin 7-helix transmembrane proteins"/>
    <property type="match status" value="1"/>
</dbReference>
<dbReference type="PROSITE" id="PS50261">
    <property type="entry name" value="G_PROTEIN_RECEP_F2_4"/>
    <property type="match status" value="1"/>
</dbReference>
<comment type="subcellular location">
    <subcellularLocation>
        <location evidence="1">Membrane</location>
        <topology evidence="1">Multi-pass membrane protein</topology>
    </subcellularLocation>
</comment>
<comment type="similarity">
    <text evidence="2">Belongs to the G-protein coupled receptor 2 family. Adhesion G-protein coupled receptor (ADGR) subfamily.</text>
</comment>
<evidence type="ECO:0000256" key="3">
    <source>
        <dbReference type="ARBA" id="ARBA00022692"/>
    </source>
</evidence>
<dbReference type="OrthoDB" id="10037534at2759"/>
<evidence type="ECO:0000313" key="12">
    <source>
        <dbReference type="Proteomes" id="UP000694845"/>
    </source>
</evidence>
<feature type="transmembrane region" description="Helical" evidence="9">
    <location>
        <begin position="912"/>
        <end position="933"/>
    </location>
</feature>
<evidence type="ECO:0000259" key="11">
    <source>
        <dbReference type="PROSITE" id="PS50261"/>
    </source>
</evidence>
<evidence type="ECO:0000256" key="9">
    <source>
        <dbReference type="SAM" id="Phobius"/>
    </source>
</evidence>
<gene>
    <name evidence="13" type="primary">LOC110984466</name>
</gene>
<feature type="region of interest" description="Disordered" evidence="8">
    <location>
        <begin position="975"/>
        <end position="1012"/>
    </location>
</feature>
<feature type="compositionally biased region" description="Low complexity" evidence="8">
    <location>
        <begin position="977"/>
        <end position="992"/>
    </location>
</feature>
<feature type="transmembrane region" description="Helical" evidence="9">
    <location>
        <begin position="829"/>
        <end position="850"/>
    </location>
</feature>
<feature type="transmembrane region" description="Helical" evidence="9">
    <location>
        <begin position="870"/>
        <end position="892"/>
    </location>
</feature>
<dbReference type="Pfam" id="PF01825">
    <property type="entry name" value="GPS"/>
    <property type="match status" value="1"/>
</dbReference>
<feature type="transmembrane region" description="Helical" evidence="9">
    <location>
        <begin position="729"/>
        <end position="752"/>
    </location>
</feature>
<dbReference type="PRINTS" id="PR00249">
    <property type="entry name" value="GPCRSECRETIN"/>
</dbReference>
<evidence type="ECO:0000313" key="13">
    <source>
        <dbReference type="RefSeq" id="XP_022100375.1"/>
    </source>
</evidence>
<dbReference type="GO" id="GO:0005886">
    <property type="term" value="C:plasma membrane"/>
    <property type="evidence" value="ECO:0007669"/>
    <property type="project" value="TreeGrafter"/>
</dbReference>
<dbReference type="InterPro" id="IPR057244">
    <property type="entry name" value="GAIN_B"/>
</dbReference>
<evidence type="ECO:0000256" key="7">
    <source>
        <dbReference type="ARBA" id="ARBA00023180"/>
    </source>
</evidence>
<dbReference type="FunFam" id="1.20.1070.10:FF:000058">
    <property type="entry name" value="Adhesion G protein-coupled receptor F5"/>
    <property type="match status" value="1"/>
</dbReference>
<organism evidence="12 13">
    <name type="scientific">Acanthaster planci</name>
    <name type="common">Crown-of-thorns starfish</name>
    <dbReference type="NCBI Taxonomy" id="133434"/>
    <lineage>
        <taxon>Eukaryota</taxon>
        <taxon>Metazoa</taxon>
        <taxon>Echinodermata</taxon>
        <taxon>Eleutherozoa</taxon>
        <taxon>Asterozoa</taxon>
        <taxon>Asteroidea</taxon>
        <taxon>Valvatacea</taxon>
        <taxon>Valvatida</taxon>
        <taxon>Acanthasteridae</taxon>
        <taxon>Acanthaster</taxon>
    </lineage>
</organism>
<dbReference type="GeneID" id="110984466"/>
<keyword evidence="3 9" id="KW-0812">Transmembrane</keyword>
<feature type="compositionally biased region" description="Polar residues" evidence="8">
    <location>
        <begin position="993"/>
        <end position="1002"/>
    </location>
</feature>
<dbReference type="InterPro" id="IPR017981">
    <property type="entry name" value="GPCR_2-like_7TM"/>
</dbReference>
<evidence type="ECO:0000259" key="10">
    <source>
        <dbReference type="PROSITE" id="PS50221"/>
    </source>
</evidence>
<feature type="transmembrane region" description="Helical" evidence="9">
    <location>
        <begin position="795"/>
        <end position="817"/>
    </location>
</feature>
<dbReference type="GO" id="GO:0004930">
    <property type="term" value="F:G protein-coupled receptor activity"/>
    <property type="evidence" value="ECO:0007669"/>
    <property type="project" value="InterPro"/>
</dbReference>
<dbReference type="InterPro" id="IPR046338">
    <property type="entry name" value="GAIN_dom_sf"/>
</dbReference>
<dbReference type="Proteomes" id="UP000694845">
    <property type="component" value="Unplaced"/>
</dbReference>
<dbReference type="OMA" id="GCACHSK"/>
<dbReference type="InterPro" id="IPR000203">
    <property type="entry name" value="GPS"/>
</dbReference>
<dbReference type="PANTHER" id="PTHR12011:SF471">
    <property type="entry name" value="G-PROTEIN COUPLED RECEPTORS FAMILY 2 PROFILE 2 DOMAIN-CONTAINING PROTEIN"/>
    <property type="match status" value="1"/>
</dbReference>
<feature type="domain" description="G-protein coupled receptors family 2 profile 2" evidence="11">
    <location>
        <begin position="727"/>
        <end position="963"/>
    </location>
</feature>
<dbReference type="KEGG" id="aplc:110984466"/>
<feature type="domain" description="GAIN-B" evidence="10">
    <location>
        <begin position="562"/>
        <end position="712"/>
    </location>
</feature>
<evidence type="ECO:0000256" key="2">
    <source>
        <dbReference type="ARBA" id="ARBA00007343"/>
    </source>
</evidence>
<dbReference type="Pfam" id="PF00002">
    <property type="entry name" value="7tm_2"/>
    <property type="match status" value="1"/>
</dbReference>
<dbReference type="AlphaFoldDB" id="A0A8B7Z6F8"/>
<keyword evidence="5 9" id="KW-0472">Membrane</keyword>
<evidence type="ECO:0000256" key="1">
    <source>
        <dbReference type="ARBA" id="ARBA00004141"/>
    </source>
</evidence>
<feature type="transmembrane region" description="Helical" evidence="9">
    <location>
        <begin position="939"/>
        <end position="964"/>
    </location>
</feature>
<name>A0A8B7Z6F8_ACAPL</name>
<keyword evidence="6" id="KW-1015">Disulfide bond</keyword>
<dbReference type="GO" id="GO:0007189">
    <property type="term" value="P:adenylate cyclase-activating G protein-coupled receptor signaling pathway"/>
    <property type="evidence" value="ECO:0007669"/>
    <property type="project" value="TreeGrafter"/>
</dbReference>
<dbReference type="RefSeq" id="XP_022100375.1">
    <property type="nucleotide sequence ID" value="XM_022244683.1"/>
</dbReference>
<sequence>MSANGPPFGPILPSLSGCYRSLREAIAVVVCFSLASSTQPLPYHHPLALPATVAGFHTDASTTPADVSLGYRTCLDVMSITGLSQDGYFNIDPDGPGHVPAFQVFCQLSSTHQSPGTTVIRTTNNVRRFVDHNHRFNITYENIPDLESIRALIKASAACRQRVSYTCYGLPLWLNGTQQVAWVAWNGMEMLNWGGGQTGVKGCACHSKPTGCLEGGLCNCDSVTSQETDSGFITDKDTLPVTGVEFKYTNLSMSGPNSRAEYKVEQLECFGAHKMPEVMTALTTENILTSSDALTTERLSTEAQRTISVISSTTTEETTPEETISGLGSSADDALLSSEVPPTTVSATSNEVTMDYAVTARGDGSTTIHTTMEDLQTTGWSASTFGDETTSEETTDRISGGHAPTETLTTIGAIRVTDDSLKAAETTASTEMKTSVQETTKQNRVQEIENSLQKRLEAIEISAGNTSTDILMAAAKDILGTTLELLSNQDNDVSTKMSVTTIVESSLGKVAVGLRQDEVLQLSVGDTKVEVTAFASSESLEKYIFNVAGGELPKNDEMESKDINDGKEKEVTLRISTGASTHVEGPVKVLVVYQGVANRTGNSTAGEWANTGPGFKAVSRINSGILSCSVISAGQPLDLGLTFSLQHQQDPADKNEDQIVTRQCCFWNATLETWSSKGCRTMNPATAESAKTTCFCSHNTSFAVLLQVTERSAVSGPDQMPGHDRTLSLLSTIFGSLSVISLAFTLILYSYLRLFKFLQIKVHANLVVSLLVAQVLFLAGTRATENLTGCRIITVLLQLFFSASFSWMLVEGGLLLQRAVMVSRQPPKILILMLIGWGIPSLVTLTSFSIGYKHYGIYGLCWLTAHKGQIWAFATLVIAVTLVNVVVVCIVLKTFLSLKMNMNKDNAHRVRASFRAVVVLVPILGLTWIFGLLGNASTAFKYIFVILNSTQGIFVFICHGLMNIEVQKAMKRRHSNKVSSSASSSNPSHLQSANRKTATTMASEGVKKEDQM</sequence>
<evidence type="ECO:0000256" key="8">
    <source>
        <dbReference type="SAM" id="MobiDB-lite"/>
    </source>
</evidence>
<evidence type="ECO:0000256" key="5">
    <source>
        <dbReference type="ARBA" id="ARBA00023136"/>
    </source>
</evidence>
<dbReference type="SMART" id="SM00303">
    <property type="entry name" value="GPS"/>
    <property type="match status" value="1"/>
</dbReference>
<dbReference type="Gene3D" id="2.60.120.1000">
    <property type="match status" value="1"/>
</dbReference>
<dbReference type="GO" id="GO:0007166">
    <property type="term" value="P:cell surface receptor signaling pathway"/>
    <property type="evidence" value="ECO:0007669"/>
    <property type="project" value="InterPro"/>
</dbReference>
<feature type="region of interest" description="Disordered" evidence="8">
    <location>
        <begin position="381"/>
        <end position="404"/>
    </location>
</feature>
<reference evidence="13" key="1">
    <citation type="submission" date="2025-08" db="UniProtKB">
        <authorList>
            <consortium name="RefSeq"/>
        </authorList>
    </citation>
    <scope>IDENTIFICATION</scope>
</reference>
<protein>
    <submittedName>
        <fullName evidence="13">Adhesion G protein-coupled receptor L3-like</fullName>
    </submittedName>
</protein>
<keyword evidence="4 9" id="KW-1133">Transmembrane helix</keyword>
<dbReference type="PROSITE" id="PS50221">
    <property type="entry name" value="GAIN_B"/>
    <property type="match status" value="1"/>
</dbReference>
<feature type="transmembrane region" description="Helical" evidence="9">
    <location>
        <begin position="764"/>
        <end position="783"/>
    </location>
</feature>
<proteinExistence type="inferred from homology"/>
<dbReference type="InterPro" id="IPR000832">
    <property type="entry name" value="GPCR_2_secretin-like"/>
</dbReference>
<keyword evidence="12" id="KW-1185">Reference proteome</keyword>
<keyword evidence="7" id="KW-0325">Glycoprotein</keyword>
<evidence type="ECO:0000256" key="4">
    <source>
        <dbReference type="ARBA" id="ARBA00022989"/>
    </source>
</evidence>
<accession>A0A8B7Z6F8</accession>
<evidence type="ECO:0000256" key="6">
    <source>
        <dbReference type="ARBA" id="ARBA00023157"/>
    </source>
</evidence>